<dbReference type="PANTHER" id="PTHR12117">
    <property type="entry name" value="HISTONE ACETYLTRANSFERASE COMPLEX"/>
    <property type="match status" value="1"/>
</dbReference>
<dbReference type="GO" id="GO:0005737">
    <property type="term" value="C:cytoplasm"/>
    <property type="evidence" value="ECO:0007669"/>
    <property type="project" value="TreeGrafter"/>
</dbReference>
<evidence type="ECO:0000256" key="4">
    <source>
        <dbReference type="ARBA" id="ARBA00022964"/>
    </source>
</evidence>
<dbReference type="InterPro" id="IPR051842">
    <property type="entry name" value="uS12_prolyl_hydroxylase"/>
</dbReference>
<organism evidence="8 9">
    <name type="scientific">Caulobacter henricii</name>
    <dbReference type="NCBI Taxonomy" id="69395"/>
    <lineage>
        <taxon>Bacteria</taxon>
        <taxon>Pseudomonadati</taxon>
        <taxon>Pseudomonadota</taxon>
        <taxon>Alphaproteobacteria</taxon>
        <taxon>Caulobacterales</taxon>
        <taxon>Caulobacteraceae</taxon>
        <taxon>Caulobacter</taxon>
    </lineage>
</organism>
<dbReference type="GO" id="GO:0005506">
    <property type="term" value="F:iron ion binding"/>
    <property type="evidence" value="ECO:0007669"/>
    <property type="project" value="InterPro"/>
</dbReference>
<dbReference type="STRING" id="69395.AQ619_12800"/>
<feature type="domain" description="Fe2OG dioxygenase" evidence="7">
    <location>
        <begin position="139"/>
        <end position="239"/>
    </location>
</feature>
<dbReference type="GO" id="GO:0031543">
    <property type="term" value="F:peptidyl-proline dioxygenase activity"/>
    <property type="evidence" value="ECO:0007669"/>
    <property type="project" value="TreeGrafter"/>
</dbReference>
<keyword evidence="2" id="KW-0479">Metal-binding</keyword>
<sequence>MTTTLPVIRINPSLDPAPFAAAFQRDGVVQIPIFLEPADAERVAGVLAGLTWNVVAPDETSETLVISPQVIQKFGEAQVRQFLQGALKRASRGFSFIHLSYALQDEYARDPTAPIHQATAFLQSRTFLDFGQAVIGSDQVDGVRVQASNYRPGDFLTLHDDSHKRDDRLAAFTLGFTRDWRPDWGGQLLFHDVEGQIERGFMPGFNVLTLFRVPRAHSVAPVAAYAATKRLSLTGWLVRDANPSA</sequence>
<accession>A0A0N7JHR7</accession>
<reference evidence="8 9" key="1">
    <citation type="submission" date="2015-10" db="EMBL/GenBank/DDBJ databases">
        <title>Conservation of the essential genome among Caulobacter and Brevundimonas species.</title>
        <authorList>
            <person name="Scott D."/>
            <person name="Ely B."/>
        </authorList>
    </citation>
    <scope>NUCLEOTIDE SEQUENCE [LARGE SCALE GENOMIC DNA]</scope>
    <source>
        <strain evidence="8 9">CB4</strain>
    </source>
</reference>
<evidence type="ECO:0000256" key="5">
    <source>
        <dbReference type="ARBA" id="ARBA00023002"/>
    </source>
</evidence>
<protein>
    <submittedName>
        <fullName evidence="8">Proline hydroxylase</fullName>
    </submittedName>
</protein>
<dbReference type="KEGG" id="chq:AQ619_12800"/>
<dbReference type="InterPro" id="IPR005123">
    <property type="entry name" value="Oxoglu/Fe-dep_dioxygenase_dom"/>
</dbReference>
<keyword evidence="4" id="KW-0223">Dioxygenase</keyword>
<dbReference type="RefSeq" id="WP_062148208.1">
    <property type="nucleotide sequence ID" value="NZ_CP013002.1"/>
</dbReference>
<name>A0A0N7JHR7_9CAUL</name>
<evidence type="ECO:0000313" key="9">
    <source>
        <dbReference type="Proteomes" id="UP000056905"/>
    </source>
</evidence>
<dbReference type="OrthoDB" id="9783171at2"/>
<keyword evidence="6" id="KW-0408">Iron</keyword>
<dbReference type="AlphaFoldDB" id="A0A0N7JHR7"/>
<dbReference type="Proteomes" id="UP000056905">
    <property type="component" value="Chromosome"/>
</dbReference>
<dbReference type="PANTHER" id="PTHR12117:SF0">
    <property type="entry name" value="PROLYL 3-HYDROXYLASE OGFOD1"/>
    <property type="match status" value="1"/>
</dbReference>
<dbReference type="PROSITE" id="PS51471">
    <property type="entry name" value="FE2OG_OXY"/>
    <property type="match status" value="1"/>
</dbReference>
<dbReference type="EMBL" id="CP013002">
    <property type="protein sequence ID" value="ALL14146.1"/>
    <property type="molecule type" value="Genomic_DNA"/>
</dbReference>
<evidence type="ECO:0000256" key="1">
    <source>
        <dbReference type="ARBA" id="ARBA00001961"/>
    </source>
</evidence>
<comment type="cofactor">
    <cofactor evidence="1">
        <name>L-ascorbate</name>
        <dbReference type="ChEBI" id="CHEBI:38290"/>
    </cofactor>
</comment>
<dbReference type="GO" id="GO:0031418">
    <property type="term" value="F:L-ascorbic acid binding"/>
    <property type="evidence" value="ECO:0007669"/>
    <property type="project" value="UniProtKB-KW"/>
</dbReference>
<evidence type="ECO:0000256" key="3">
    <source>
        <dbReference type="ARBA" id="ARBA00022896"/>
    </source>
</evidence>
<dbReference type="InterPro" id="IPR006620">
    <property type="entry name" value="Pro_4_hyd_alph"/>
</dbReference>
<evidence type="ECO:0000256" key="6">
    <source>
        <dbReference type="ARBA" id="ARBA00023004"/>
    </source>
</evidence>
<gene>
    <name evidence="8" type="ORF">AQ619_12800</name>
</gene>
<evidence type="ECO:0000313" key="8">
    <source>
        <dbReference type="EMBL" id="ALL14146.1"/>
    </source>
</evidence>
<keyword evidence="3" id="KW-0847">Vitamin C</keyword>
<dbReference type="GO" id="GO:0006449">
    <property type="term" value="P:regulation of translational termination"/>
    <property type="evidence" value="ECO:0007669"/>
    <property type="project" value="TreeGrafter"/>
</dbReference>
<evidence type="ECO:0000259" key="7">
    <source>
        <dbReference type="PROSITE" id="PS51471"/>
    </source>
</evidence>
<keyword evidence="9" id="KW-1185">Reference proteome</keyword>
<dbReference type="InterPro" id="IPR039558">
    <property type="entry name" value="TPA1/OFD1_N"/>
</dbReference>
<keyword evidence="5" id="KW-0560">Oxidoreductase</keyword>
<dbReference type="Pfam" id="PF13661">
    <property type="entry name" value="2OG-FeII_Oxy_4"/>
    <property type="match status" value="1"/>
</dbReference>
<dbReference type="SMART" id="SM00702">
    <property type="entry name" value="P4Hc"/>
    <property type="match status" value="1"/>
</dbReference>
<evidence type="ECO:0000256" key="2">
    <source>
        <dbReference type="ARBA" id="ARBA00022723"/>
    </source>
</evidence>
<dbReference type="Gene3D" id="2.60.120.620">
    <property type="entry name" value="q2cbj1_9rhob like domain"/>
    <property type="match status" value="1"/>
</dbReference>
<proteinExistence type="predicted"/>